<feature type="non-terminal residue" evidence="1">
    <location>
        <position position="1"/>
    </location>
</feature>
<reference evidence="1" key="1">
    <citation type="journal article" date="2013" name="J. Virol.">
        <title>Sequencing, annotation, and characterization of the influenza ferret infectome.</title>
        <authorList>
            <person name="Leon A.J."/>
            <person name="Banner D."/>
            <person name="Xu L."/>
            <person name="Ran L."/>
            <person name="Peng Z."/>
            <person name="Yi K."/>
            <person name="Chen C."/>
            <person name="Xu F."/>
            <person name="Huang J."/>
            <person name="Zhao Z."/>
            <person name="Lin Z."/>
            <person name="Huang S.H."/>
            <person name="Fang Y."/>
            <person name="Kelvin A.A."/>
            <person name="Ross T.M."/>
            <person name="Farooqui A."/>
            <person name="Kelvin D.J."/>
        </authorList>
    </citation>
    <scope>NUCLEOTIDE SEQUENCE</scope>
    <source>
        <tissue evidence="1">Lungs</tissue>
    </source>
</reference>
<sequence>WKNWTATCRRIKLNHSITPYRKISPECMKNLNVRQEFIKIPEENTSSNLFDLGNHSNLLVDTSSKT</sequence>
<dbReference type="EMBL" id="JP023517">
    <property type="protein sequence ID" value="AES12115.1"/>
    <property type="molecule type" value="mRNA"/>
</dbReference>
<evidence type="ECO:0000313" key="1">
    <source>
        <dbReference type="EMBL" id="AES12115.1"/>
    </source>
</evidence>
<name>G9L4N3_MUSPF</name>
<proteinExistence type="evidence at transcript level"/>
<protein>
    <submittedName>
        <fullName evidence="1">Uncharacterized protein</fullName>
    </submittedName>
</protein>
<dbReference type="AlphaFoldDB" id="G9L4N3"/>
<feature type="non-terminal residue" evidence="1">
    <location>
        <position position="66"/>
    </location>
</feature>
<organism evidence="1">
    <name type="scientific">Mustela putorius furo</name>
    <name type="common">European domestic ferret</name>
    <name type="synonym">Mustela furo</name>
    <dbReference type="NCBI Taxonomy" id="9669"/>
    <lineage>
        <taxon>Eukaryota</taxon>
        <taxon>Metazoa</taxon>
        <taxon>Chordata</taxon>
        <taxon>Craniata</taxon>
        <taxon>Vertebrata</taxon>
        <taxon>Euteleostomi</taxon>
        <taxon>Mammalia</taxon>
        <taxon>Eutheria</taxon>
        <taxon>Laurasiatheria</taxon>
        <taxon>Carnivora</taxon>
        <taxon>Caniformia</taxon>
        <taxon>Musteloidea</taxon>
        <taxon>Mustelidae</taxon>
        <taxon>Mustelinae</taxon>
        <taxon>Mustela</taxon>
    </lineage>
</organism>
<accession>G9L4N3</accession>